<keyword evidence="1" id="KW-0472">Membrane</keyword>
<protein>
    <submittedName>
        <fullName evidence="2">Uncharacterized protein</fullName>
    </submittedName>
</protein>
<keyword evidence="1" id="KW-1133">Transmembrane helix</keyword>
<dbReference type="AlphaFoldDB" id="A0A1T5H8Y6"/>
<proteinExistence type="predicted"/>
<organism evidence="2 3">
    <name type="scientific">Dyadobacter psychrophilus</name>
    <dbReference type="NCBI Taxonomy" id="651661"/>
    <lineage>
        <taxon>Bacteria</taxon>
        <taxon>Pseudomonadati</taxon>
        <taxon>Bacteroidota</taxon>
        <taxon>Cytophagia</taxon>
        <taxon>Cytophagales</taxon>
        <taxon>Spirosomataceae</taxon>
        <taxon>Dyadobacter</taxon>
    </lineage>
</organism>
<gene>
    <name evidence="2" type="ORF">SAMN05660293_05120</name>
</gene>
<dbReference type="EMBL" id="FUZA01000009">
    <property type="protein sequence ID" value="SKC17104.1"/>
    <property type="molecule type" value="Genomic_DNA"/>
</dbReference>
<evidence type="ECO:0000313" key="3">
    <source>
        <dbReference type="Proteomes" id="UP000190897"/>
    </source>
</evidence>
<keyword evidence="1" id="KW-0812">Transmembrane</keyword>
<name>A0A1T5H8Y6_9BACT</name>
<keyword evidence="3" id="KW-1185">Reference proteome</keyword>
<accession>A0A1T5H8Y6</accession>
<dbReference type="Proteomes" id="UP000190897">
    <property type="component" value="Unassembled WGS sequence"/>
</dbReference>
<feature type="transmembrane region" description="Helical" evidence="1">
    <location>
        <begin position="21"/>
        <end position="38"/>
    </location>
</feature>
<evidence type="ECO:0000256" key="1">
    <source>
        <dbReference type="SAM" id="Phobius"/>
    </source>
</evidence>
<dbReference type="STRING" id="651661.SAMN05660293_05120"/>
<evidence type="ECO:0000313" key="2">
    <source>
        <dbReference type="EMBL" id="SKC17104.1"/>
    </source>
</evidence>
<sequence>MSKFDDIFKKLDRQKYPFIDGLYYLFIVVFLLILFLFFA</sequence>
<reference evidence="3" key="1">
    <citation type="submission" date="2017-02" db="EMBL/GenBank/DDBJ databases">
        <authorList>
            <person name="Varghese N."/>
            <person name="Submissions S."/>
        </authorList>
    </citation>
    <scope>NUCLEOTIDE SEQUENCE [LARGE SCALE GENOMIC DNA]</scope>
    <source>
        <strain evidence="3">DSM 22270</strain>
    </source>
</reference>